<dbReference type="SUPFAM" id="SSF74650">
    <property type="entry name" value="Galactose mutarotase-like"/>
    <property type="match status" value="1"/>
</dbReference>
<comment type="caution">
    <text evidence="13">The sequence shown here is derived from an EMBL/GenBank/DDBJ whole genome shotgun (WGS) entry which is preliminary data.</text>
</comment>
<dbReference type="InterPro" id="IPR025887">
    <property type="entry name" value="Glyco_hydro_31_N_dom"/>
</dbReference>
<feature type="domain" description="Glycoside hydrolase family 31 N-terminal" evidence="11">
    <location>
        <begin position="480"/>
        <end position="634"/>
    </location>
</feature>
<keyword evidence="14" id="KW-1185">Reference proteome</keyword>
<accession>A0AAV2QW64</accession>
<feature type="domain" description="Glycoside hydrolase family 31 TIM barrel" evidence="10">
    <location>
        <begin position="680"/>
        <end position="1063"/>
    </location>
</feature>
<dbReference type="SUPFAM" id="SSF51445">
    <property type="entry name" value="(Trans)glycosidases"/>
    <property type="match status" value="2"/>
</dbReference>
<dbReference type="Gene3D" id="2.60.40.1760">
    <property type="entry name" value="glycosyl hydrolase (family 31)"/>
    <property type="match status" value="1"/>
</dbReference>
<comment type="catalytic activity">
    <reaction evidence="1">
        <text>Hydrolysis of terminal, non-reducing (1-&gt;4)-linked alpha-D-glucose residues with release of alpha-D-glucose.</text>
        <dbReference type="EC" id="3.2.1.20"/>
    </reaction>
</comment>
<evidence type="ECO:0000259" key="10">
    <source>
        <dbReference type="Pfam" id="PF01055"/>
    </source>
</evidence>
<proteinExistence type="inferred from homology"/>
<dbReference type="CDD" id="cd06602">
    <property type="entry name" value="GH31_MGAM_SI_GAA"/>
    <property type="match status" value="1"/>
</dbReference>
<name>A0AAV2QW64_MEGNR</name>
<evidence type="ECO:0000256" key="1">
    <source>
        <dbReference type="ARBA" id="ARBA00001657"/>
    </source>
</evidence>
<dbReference type="FunFam" id="3.20.20.80:FF:000016">
    <property type="entry name" value="Maltase-glucoamylase, intestinal"/>
    <property type="match status" value="1"/>
</dbReference>
<dbReference type="InterPro" id="IPR017853">
    <property type="entry name" value="GH"/>
</dbReference>
<keyword evidence="5 9" id="KW-0378">Hydrolase</keyword>
<evidence type="ECO:0000256" key="4">
    <source>
        <dbReference type="ARBA" id="ARBA00022729"/>
    </source>
</evidence>
<evidence type="ECO:0000259" key="12">
    <source>
        <dbReference type="Pfam" id="PF21365"/>
    </source>
</evidence>
<dbReference type="PROSITE" id="PS00707">
    <property type="entry name" value="GLYCOSYL_HYDROL_F31_2"/>
    <property type="match status" value="1"/>
</dbReference>
<evidence type="ECO:0000256" key="9">
    <source>
        <dbReference type="RuleBase" id="RU361185"/>
    </source>
</evidence>
<dbReference type="SUPFAM" id="SSF51011">
    <property type="entry name" value="Glycosyl hydrolase domain"/>
    <property type="match status" value="1"/>
</dbReference>
<evidence type="ECO:0000256" key="5">
    <source>
        <dbReference type="ARBA" id="ARBA00022801"/>
    </source>
</evidence>
<feature type="non-terminal residue" evidence="13">
    <location>
        <position position="1082"/>
    </location>
</feature>
<evidence type="ECO:0000256" key="6">
    <source>
        <dbReference type="ARBA" id="ARBA00023180"/>
    </source>
</evidence>
<dbReference type="GO" id="GO:0004558">
    <property type="term" value="F:alpha-1,4-glucosidase activity"/>
    <property type="evidence" value="ECO:0007669"/>
    <property type="project" value="TreeGrafter"/>
</dbReference>
<dbReference type="FunFam" id="2.60.40.1760:FF:000001">
    <property type="entry name" value="Maltase-glucoamylase, intestinal"/>
    <property type="match status" value="1"/>
</dbReference>
<keyword evidence="4" id="KW-0732">Signal</keyword>
<evidence type="ECO:0000256" key="3">
    <source>
        <dbReference type="ARBA" id="ARBA00012741"/>
    </source>
</evidence>
<reference evidence="13 14" key="1">
    <citation type="submission" date="2024-05" db="EMBL/GenBank/DDBJ databases">
        <authorList>
            <person name="Wallberg A."/>
        </authorList>
    </citation>
    <scope>NUCLEOTIDE SEQUENCE [LARGE SCALE GENOMIC DNA]</scope>
</reference>
<evidence type="ECO:0000313" key="14">
    <source>
        <dbReference type="Proteomes" id="UP001497623"/>
    </source>
</evidence>
<dbReference type="AlphaFoldDB" id="A0AAV2QW64"/>
<dbReference type="Proteomes" id="UP001497623">
    <property type="component" value="Unassembled WGS sequence"/>
</dbReference>
<evidence type="ECO:0000259" key="11">
    <source>
        <dbReference type="Pfam" id="PF13802"/>
    </source>
</evidence>
<dbReference type="InterPro" id="IPR011013">
    <property type="entry name" value="Gal_mutarotase_sf_dom"/>
</dbReference>
<dbReference type="Pfam" id="PF21365">
    <property type="entry name" value="Glyco_hydro_31_3rd"/>
    <property type="match status" value="1"/>
</dbReference>
<dbReference type="InterPro" id="IPR013780">
    <property type="entry name" value="Glyco_hydro_b"/>
</dbReference>
<organism evidence="13 14">
    <name type="scientific">Meganyctiphanes norvegica</name>
    <name type="common">Northern krill</name>
    <name type="synonym">Thysanopoda norvegica</name>
    <dbReference type="NCBI Taxonomy" id="48144"/>
    <lineage>
        <taxon>Eukaryota</taxon>
        <taxon>Metazoa</taxon>
        <taxon>Ecdysozoa</taxon>
        <taxon>Arthropoda</taxon>
        <taxon>Crustacea</taxon>
        <taxon>Multicrustacea</taxon>
        <taxon>Malacostraca</taxon>
        <taxon>Eumalacostraca</taxon>
        <taxon>Eucarida</taxon>
        <taxon>Euphausiacea</taxon>
        <taxon>Euphausiidae</taxon>
        <taxon>Meganyctiphanes</taxon>
    </lineage>
</organism>
<dbReference type="GO" id="GO:0030246">
    <property type="term" value="F:carbohydrate binding"/>
    <property type="evidence" value="ECO:0007669"/>
    <property type="project" value="InterPro"/>
</dbReference>
<dbReference type="InterPro" id="IPR030459">
    <property type="entry name" value="Glyco_hydro_31_CS"/>
</dbReference>
<dbReference type="Pfam" id="PF01055">
    <property type="entry name" value="Glyco_hydro_31_2nd"/>
    <property type="match status" value="2"/>
</dbReference>
<dbReference type="EMBL" id="CAXKWB010011093">
    <property type="protein sequence ID" value="CAL4100017.1"/>
    <property type="molecule type" value="Genomic_DNA"/>
</dbReference>
<dbReference type="PANTHER" id="PTHR22762:SF133">
    <property type="entry name" value="P-TYPE DOMAIN-CONTAINING PROTEIN"/>
    <property type="match status" value="1"/>
</dbReference>
<comment type="similarity">
    <text evidence="2 9">Belongs to the glycosyl hydrolase 31 family.</text>
</comment>
<dbReference type="FunFam" id="2.60.40.1180:FF:000001">
    <property type="entry name" value="Maltase-glucoamylase, intestinal"/>
    <property type="match status" value="1"/>
</dbReference>
<dbReference type="Pfam" id="PF13802">
    <property type="entry name" value="Gal_mutarotas_2"/>
    <property type="match status" value="1"/>
</dbReference>
<sequence>MVGLQGDDNNLTHYNVHNLYGWSQSQPTLESLQSVTGKRGIVVSRSTFPGSGRWTGHWLGDNSAKWTHLQHSIIGMLEFNMFGIPYVGADICGFFDNTKEELCMRWMQLGAFYPYSRNHNGIDNIEQDPGRWASVGEASRKTLQVRYTLLPYLYTLHYLAHISGETVVRPLFFEFPTDSITHNIDDQFLWGSSLLIAPVLQSGKEERKVYFPASVWYNYYTGFEYRILRGRSESIAAPLDHIPLFVRGGSIIVTQQPAPNTYQARNNPFGLIIAPDADGSAKGIFFWDNGETIDSVAGNKYITANINYMIYEKSMNRISWQISHKPIEPSLIKNLKLSEMRVFGVTARPHYITKGSQWLHDADWHYHEYNQALYLYDLDLNIDSNFHLTLHTDSVEFKIPCPISYEGWNESLTVTEEICTNRNCFWGNNNDMVPCSVPSLENYGYKATSKKIRTEFGFKVELERMPTTSLYGADVKHIVFEVYYYNEDTLRFKFYDPNSERYEVPIDLSTPNTRVPEQNAMYNIIMSDVNDPFHFQIIRKETGEVLFDTSLGGLTFSDQFLSITTLLPSKNLYGLGENTHASFRHNMNFQTWSMFARDQWPVVGDVNYNLYGSHPFYECLENDGNSHGVLLLNSNAIDYQVLSYPALSYRTIGGILDFFMVLGPKPEAVVQQYTQLIGRPVMPPYWGLGFQLSRYGYKNLNDIKSTVTRTKEADIPQDVQYADIDHMDRRKDFTVDQENFKGLEDYVKEVKEDGLNFVFILDPAINAELGTGSYPPHDVANDAKVYITWPADADQSDVQYNNPNSNVMLGYVWPENRTAFPSWFLDSTTRWWKDQIIDFHEKVHFDGIWIDMNEPANFGTDQEQPWNWPEGQEPWSLKCPTSKWDNPPYFPKATSVGDVNKLSDKTLCMAAQEGGKYRHYDVHNLFGWKQTEATKHAVQSATGKRSLVISRSTYPGSGKHAGHWLGDNQSIWPDMKHSIIGMLEFNLFGIPYIGADICGFFDNASAELCQRWMQLGAFYPFSRNHNGIGNEPQDPGYFGTVVAESSKKALEVRYSLLPFLYTLFHQAHSEGSTVIRPLFHEY</sequence>
<keyword evidence="7 9" id="KW-0326">Glycosidase</keyword>
<evidence type="ECO:0000313" key="13">
    <source>
        <dbReference type="EMBL" id="CAL4100017.1"/>
    </source>
</evidence>
<dbReference type="Gene3D" id="2.60.40.1180">
    <property type="entry name" value="Golgi alpha-mannosidase II"/>
    <property type="match status" value="3"/>
</dbReference>
<dbReference type="InterPro" id="IPR000322">
    <property type="entry name" value="Glyco_hydro_31_TIM"/>
</dbReference>
<dbReference type="CDD" id="cd14752">
    <property type="entry name" value="GH31_N"/>
    <property type="match status" value="1"/>
</dbReference>
<gene>
    <name evidence="13" type="ORF">MNOR_LOCUS16691</name>
</gene>
<dbReference type="InterPro" id="IPR048395">
    <property type="entry name" value="Glyco_hydro_31_C"/>
</dbReference>
<evidence type="ECO:0000256" key="2">
    <source>
        <dbReference type="ARBA" id="ARBA00007806"/>
    </source>
</evidence>
<dbReference type="PANTHER" id="PTHR22762">
    <property type="entry name" value="ALPHA-GLUCOSIDASE"/>
    <property type="match status" value="1"/>
</dbReference>
<dbReference type="InterPro" id="IPR030458">
    <property type="entry name" value="Glyco_hydro_31_AS"/>
</dbReference>
<dbReference type="PROSITE" id="PS00129">
    <property type="entry name" value="GLYCOSYL_HYDROL_F31_1"/>
    <property type="match status" value="1"/>
</dbReference>
<feature type="domain" description="Glycoside hydrolase family 31 TIM barrel" evidence="10">
    <location>
        <begin position="9"/>
        <end position="156"/>
    </location>
</feature>
<dbReference type="Gene3D" id="3.20.20.80">
    <property type="entry name" value="Glycosidases"/>
    <property type="match status" value="2"/>
</dbReference>
<evidence type="ECO:0000256" key="7">
    <source>
        <dbReference type="ARBA" id="ARBA00023295"/>
    </source>
</evidence>
<protein>
    <recommendedName>
        <fullName evidence="3">alpha-glucosidase</fullName>
        <ecNumber evidence="3">3.2.1.20</ecNumber>
    </recommendedName>
    <alternativeName>
        <fullName evidence="8">Maltase</fullName>
    </alternativeName>
</protein>
<dbReference type="GO" id="GO:0005975">
    <property type="term" value="P:carbohydrate metabolic process"/>
    <property type="evidence" value="ECO:0007669"/>
    <property type="project" value="InterPro"/>
</dbReference>
<evidence type="ECO:0000256" key="8">
    <source>
        <dbReference type="ARBA" id="ARBA00041343"/>
    </source>
</evidence>
<keyword evidence="6" id="KW-0325">Glycoprotein</keyword>
<feature type="domain" description="Glycosyl hydrolase family 31 C-terminal" evidence="12">
    <location>
        <begin position="164"/>
        <end position="252"/>
    </location>
</feature>
<dbReference type="EC" id="3.2.1.20" evidence="3"/>